<name>A0AC34QL69_9BILA</name>
<sequence>MSKRHGDDSADNVPSKKANLIEDVNELEKKLLNAEQEMAELQAVIANNKARVEQESVFNCNQEMNEKKCADLELTNQLEVVKESILKLKSQKNRLLNPVSLSFPLYADIFKEVNHQKKVLNLKDVLKFFLIGKETHLPIVQFMRKCVQIEFKYTGIYWKNGDANIKLPYCKFSENLIKRIIPYVTKVSLDCENPANFQRLFFETLSKHQEQKSLEIRNIWFVNNIVIEALKKLNELNVPIKLCYPLFARVLHELPGVHFEILKIGGNIKKWFHFLATNSLPCTFTKLQLPHVQLRSRQEWGKEVVANVEELFITWDFNLEDDFFGRLYQHFPNAQKLSVTFMKRLGRRPMKYFDEPKYSKYMWNRRKNYITNAPQKEIVANFGYVADSKRKYERAIKLFGGERIDDKTLRWTSPSNNSKIINFHHRLSAVKVDHVDVFGGSDINSESGLSDEEIDSDVEDL</sequence>
<dbReference type="WBParaSite" id="JU765_v2.g17354.t1">
    <property type="protein sequence ID" value="JU765_v2.g17354.t1"/>
    <property type="gene ID" value="JU765_v2.g17354"/>
</dbReference>
<evidence type="ECO:0000313" key="2">
    <source>
        <dbReference type="WBParaSite" id="JU765_v2.g17354.t1"/>
    </source>
</evidence>
<evidence type="ECO:0000313" key="1">
    <source>
        <dbReference type="Proteomes" id="UP000887576"/>
    </source>
</evidence>
<accession>A0AC34QL69</accession>
<protein>
    <submittedName>
        <fullName evidence="2">Uncharacterized protein</fullName>
    </submittedName>
</protein>
<organism evidence="1 2">
    <name type="scientific">Panagrolaimus sp. JU765</name>
    <dbReference type="NCBI Taxonomy" id="591449"/>
    <lineage>
        <taxon>Eukaryota</taxon>
        <taxon>Metazoa</taxon>
        <taxon>Ecdysozoa</taxon>
        <taxon>Nematoda</taxon>
        <taxon>Chromadorea</taxon>
        <taxon>Rhabditida</taxon>
        <taxon>Tylenchina</taxon>
        <taxon>Panagrolaimomorpha</taxon>
        <taxon>Panagrolaimoidea</taxon>
        <taxon>Panagrolaimidae</taxon>
        <taxon>Panagrolaimus</taxon>
    </lineage>
</organism>
<proteinExistence type="predicted"/>
<dbReference type="Proteomes" id="UP000887576">
    <property type="component" value="Unplaced"/>
</dbReference>
<reference evidence="2" key="1">
    <citation type="submission" date="2022-11" db="UniProtKB">
        <authorList>
            <consortium name="WormBaseParasite"/>
        </authorList>
    </citation>
    <scope>IDENTIFICATION</scope>
</reference>